<feature type="compositionally biased region" description="Low complexity" evidence="1">
    <location>
        <begin position="352"/>
        <end position="363"/>
    </location>
</feature>
<name>A0ABR4MVT2_9FUNG</name>
<organism evidence="3 4">
    <name type="scientific">Polyrhizophydium stewartii</name>
    <dbReference type="NCBI Taxonomy" id="2732419"/>
    <lineage>
        <taxon>Eukaryota</taxon>
        <taxon>Fungi</taxon>
        <taxon>Fungi incertae sedis</taxon>
        <taxon>Chytridiomycota</taxon>
        <taxon>Chytridiomycota incertae sedis</taxon>
        <taxon>Chytridiomycetes</taxon>
        <taxon>Rhizophydiales</taxon>
        <taxon>Rhizophydiales incertae sedis</taxon>
        <taxon>Polyrhizophydium</taxon>
    </lineage>
</organism>
<sequence>MATHGAARVPGLPRSEFVVPWLSAPANPSLPPALQPAPPATCAVQAGVAFFFQPAVPANPAAGAARVLCQSCPAAWTQDAIRTAGCAVDSGTDPTRTLGDHESTAGLFACAAASVLALPPNVTGSIEQIPYTSILISSLVSNCTRSRTKYAYSVTRPDPSVCTPAAVINGTQTFVLGAALYTDSTCSTAAANVFPQLASDPAGLLQPTCDASSRIESWWILSNPTSGGGGSGGVALSQTWLILISFSALGVLLVLGLLAFEYVRWRANADARQAAAIAARHDYEDAQQRAAAGEDPKAYAGSVRDSVSSRSTVVVQLDSDGDDGQSASGYTPNSVESPRPSAPRRHNTMPHSPSASAAAQPSAELTRRMTESMSRAQASRFVSPLALFAPQIAATQQPPTPPPPPARRTSRSSRDFDGSESTRSSNDRVSFVDGVPTDVLSSGLARVADPAAASFVDWGEVLSAPGGDASGASAAPASRGLREDPANGIELMVVSTQPHPRANQKQQQPPQQQPATLGSARSHDDPVVEALFEPVDPPARAAV</sequence>
<feature type="region of interest" description="Disordered" evidence="1">
    <location>
        <begin position="467"/>
        <end position="543"/>
    </location>
</feature>
<keyword evidence="2" id="KW-0472">Membrane</keyword>
<accession>A0ABR4MVT2</accession>
<feature type="region of interest" description="Disordered" evidence="1">
    <location>
        <begin position="317"/>
        <end position="377"/>
    </location>
</feature>
<feature type="region of interest" description="Disordered" evidence="1">
    <location>
        <begin position="393"/>
        <end position="433"/>
    </location>
</feature>
<evidence type="ECO:0000256" key="1">
    <source>
        <dbReference type="SAM" id="MobiDB-lite"/>
    </source>
</evidence>
<reference evidence="3 4" key="1">
    <citation type="submission" date="2023-09" db="EMBL/GenBank/DDBJ databases">
        <title>Pangenome analysis of Batrachochytrium dendrobatidis and related Chytrids.</title>
        <authorList>
            <person name="Yacoub M.N."/>
            <person name="Stajich J.E."/>
            <person name="James T.Y."/>
        </authorList>
    </citation>
    <scope>NUCLEOTIDE SEQUENCE [LARGE SCALE GENOMIC DNA]</scope>
    <source>
        <strain evidence="3 4">JEL0888</strain>
    </source>
</reference>
<evidence type="ECO:0000313" key="4">
    <source>
        <dbReference type="Proteomes" id="UP001527925"/>
    </source>
</evidence>
<evidence type="ECO:0000256" key="2">
    <source>
        <dbReference type="SAM" id="Phobius"/>
    </source>
</evidence>
<keyword evidence="2" id="KW-0812">Transmembrane</keyword>
<dbReference type="Proteomes" id="UP001527925">
    <property type="component" value="Unassembled WGS sequence"/>
</dbReference>
<dbReference type="EMBL" id="JADGIZ020000116">
    <property type="protein sequence ID" value="KAL2911363.1"/>
    <property type="molecule type" value="Genomic_DNA"/>
</dbReference>
<keyword evidence="2" id="KW-1133">Transmembrane helix</keyword>
<feature type="compositionally biased region" description="Polar residues" evidence="1">
    <location>
        <begin position="419"/>
        <end position="428"/>
    </location>
</feature>
<keyword evidence="4" id="KW-1185">Reference proteome</keyword>
<evidence type="ECO:0000313" key="3">
    <source>
        <dbReference type="EMBL" id="KAL2911363.1"/>
    </source>
</evidence>
<protein>
    <submittedName>
        <fullName evidence="3">Uncharacterized protein</fullName>
    </submittedName>
</protein>
<proteinExistence type="predicted"/>
<feature type="compositionally biased region" description="Low complexity" evidence="1">
    <location>
        <begin position="467"/>
        <end position="479"/>
    </location>
</feature>
<comment type="caution">
    <text evidence="3">The sequence shown here is derived from an EMBL/GenBank/DDBJ whole genome shotgun (WGS) entry which is preliminary data.</text>
</comment>
<feature type="compositionally biased region" description="Low complexity" evidence="1">
    <location>
        <begin position="504"/>
        <end position="514"/>
    </location>
</feature>
<gene>
    <name evidence="3" type="ORF">HK105_209175</name>
</gene>
<feature type="transmembrane region" description="Helical" evidence="2">
    <location>
        <begin position="240"/>
        <end position="263"/>
    </location>
</feature>